<gene>
    <name evidence="1" type="ORF">HXX76_012588</name>
</gene>
<sequence length="214" mass="23440">MLELEGAAAAAATGAGTRELLLAGLGAGCRAMARARVADKLKRMRRMAHHGVDPLDEGSYKLSSRPMGYRWTAGVGGCSGHPPPFLQPMCMYGSGPPPRWRSCPAAAAPCSSCLTAWRPTRPLRRTWTGCGLMVCTSGVCVRHVGQRRPDPNCRAVPRWRQQLKKTLSRLPCFVNTGVRAGDGSNCHVYRFDQQAMEVTLQRRRRGHSSAVRKR</sequence>
<organism evidence="1 2">
    <name type="scientific">Chlamydomonas incerta</name>
    <dbReference type="NCBI Taxonomy" id="51695"/>
    <lineage>
        <taxon>Eukaryota</taxon>
        <taxon>Viridiplantae</taxon>
        <taxon>Chlorophyta</taxon>
        <taxon>core chlorophytes</taxon>
        <taxon>Chlorophyceae</taxon>
        <taxon>CS clade</taxon>
        <taxon>Chlamydomonadales</taxon>
        <taxon>Chlamydomonadaceae</taxon>
        <taxon>Chlamydomonas</taxon>
    </lineage>
</organism>
<name>A0A835SHG1_CHLIN</name>
<keyword evidence="2" id="KW-1185">Reference proteome</keyword>
<evidence type="ECO:0000313" key="1">
    <source>
        <dbReference type="EMBL" id="KAG2427074.1"/>
    </source>
</evidence>
<evidence type="ECO:0000313" key="2">
    <source>
        <dbReference type="Proteomes" id="UP000650467"/>
    </source>
</evidence>
<dbReference type="AlphaFoldDB" id="A0A835SHG1"/>
<accession>A0A835SHG1</accession>
<dbReference type="OrthoDB" id="10465291at2759"/>
<dbReference type="EMBL" id="JAEHOC010000043">
    <property type="protein sequence ID" value="KAG2427074.1"/>
    <property type="molecule type" value="Genomic_DNA"/>
</dbReference>
<reference evidence="1" key="1">
    <citation type="journal article" date="2020" name="bioRxiv">
        <title>Comparative genomics of Chlamydomonas.</title>
        <authorList>
            <person name="Craig R.J."/>
            <person name="Hasan A.R."/>
            <person name="Ness R.W."/>
            <person name="Keightley P.D."/>
        </authorList>
    </citation>
    <scope>NUCLEOTIDE SEQUENCE</scope>
    <source>
        <strain evidence="1">SAG 7.73</strain>
    </source>
</reference>
<comment type="caution">
    <text evidence="1">The sequence shown here is derived from an EMBL/GenBank/DDBJ whole genome shotgun (WGS) entry which is preliminary data.</text>
</comment>
<dbReference type="Proteomes" id="UP000650467">
    <property type="component" value="Unassembled WGS sequence"/>
</dbReference>
<protein>
    <submittedName>
        <fullName evidence="1">Uncharacterized protein</fullName>
    </submittedName>
</protein>
<proteinExistence type="predicted"/>